<dbReference type="InterPro" id="IPR015590">
    <property type="entry name" value="Aldehyde_DH_dom"/>
</dbReference>
<gene>
    <name evidence="13" type="primary">betB</name>
    <name evidence="13" type="ORF">H4C80_07950</name>
</gene>
<evidence type="ECO:0000256" key="4">
    <source>
        <dbReference type="ARBA" id="ARBA00023002"/>
    </source>
</evidence>
<dbReference type="EC" id="1.2.1.8" evidence="13"/>
<comment type="subunit">
    <text evidence="9">Dimer of dimers.</text>
</comment>
<dbReference type="GO" id="GO:0008802">
    <property type="term" value="F:betaine-aldehyde dehydrogenase (NAD+) activity"/>
    <property type="evidence" value="ECO:0007669"/>
    <property type="project" value="UniProtKB-EC"/>
</dbReference>
<evidence type="ECO:0000256" key="11">
    <source>
        <dbReference type="RuleBase" id="RU003345"/>
    </source>
</evidence>
<dbReference type="InterPro" id="IPR016163">
    <property type="entry name" value="Ald_DH_C"/>
</dbReference>
<keyword evidence="3" id="KW-0630">Potassium</keyword>
<dbReference type="Gene3D" id="3.40.309.10">
    <property type="entry name" value="Aldehyde Dehydrogenase, Chain A, domain 2"/>
    <property type="match status" value="1"/>
</dbReference>
<comment type="catalytic activity">
    <reaction evidence="8">
        <text>betaine aldehyde + NAD(+) + H2O = glycine betaine + NADH + 2 H(+)</text>
        <dbReference type="Rhea" id="RHEA:15305"/>
        <dbReference type="ChEBI" id="CHEBI:15377"/>
        <dbReference type="ChEBI" id="CHEBI:15378"/>
        <dbReference type="ChEBI" id="CHEBI:15710"/>
        <dbReference type="ChEBI" id="CHEBI:17750"/>
        <dbReference type="ChEBI" id="CHEBI:57540"/>
        <dbReference type="ChEBI" id="CHEBI:57945"/>
        <dbReference type="EC" id="1.2.1.8"/>
    </reaction>
    <physiologicalReaction direction="left-to-right" evidence="8">
        <dbReference type="Rhea" id="RHEA:15306"/>
    </physiologicalReaction>
</comment>
<evidence type="ECO:0000256" key="10">
    <source>
        <dbReference type="PROSITE-ProRule" id="PRU10007"/>
    </source>
</evidence>
<proteinExistence type="inferred from homology"/>
<comment type="caution">
    <text evidence="13">The sequence shown here is derived from an EMBL/GenBank/DDBJ whole genome shotgun (WGS) entry which is preliminary data.</text>
</comment>
<dbReference type="NCBIfam" id="NF009725">
    <property type="entry name" value="PRK13252.1"/>
    <property type="match status" value="1"/>
</dbReference>
<feature type="domain" description="Aldehyde dehydrogenase" evidence="12">
    <location>
        <begin position="20"/>
        <end position="475"/>
    </location>
</feature>
<dbReference type="Gene3D" id="3.40.605.10">
    <property type="entry name" value="Aldehyde Dehydrogenase, Chain A, domain 1"/>
    <property type="match status" value="1"/>
</dbReference>
<dbReference type="InterPro" id="IPR016162">
    <property type="entry name" value="Ald_DH_N"/>
</dbReference>
<reference evidence="13 14" key="1">
    <citation type="submission" date="2020-07" db="EMBL/GenBank/DDBJ databases">
        <title>Diversity of carbapenemase encoding genes among Pseudomonas putida group clinical isolates in a tertiary Brazilian hospital.</title>
        <authorList>
            <person name="Alberto-Lei F."/>
            <person name="Nodari C.S."/>
            <person name="Streling A.P."/>
            <person name="Paulino J.T."/>
            <person name="Bessa-Neto F.O."/>
            <person name="Cayo R."/>
            <person name="Gales A.C."/>
        </authorList>
    </citation>
    <scope>NUCLEOTIDE SEQUENCE [LARGE SCALE GENOMIC DNA]</scope>
    <source>
        <strain evidence="13 14">12815</strain>
    </source>
</reference>
<dbReference type="RefSeq" id="WP_054913440.1">
    <property type="nucleotide sequence ID" value="NZ_BQIO01000049.1"/>
</dbReference>
<dbReference type="SUPFAM" id="SSF53720">
    <property type="entry name" value="ALDH-like"/>
    <property type="match status" value="1"/>
</dbReference>
<comment type="similarity">
    <text evidence="1 11">Belongs to the aldehyde dehydrogenase family.</text>
</comment>
<dbReference type="FunFam" id="3.40.309.10:FF:000014">
    <property type="entry name" value="NAD/NADP-dependent betaine aldehyde dehydrogenase"/>
    <property type="match status" value="1"/>
</dbReference>
<dbReference type="Proteomes" id="UP000545074">
    <property type="component" value="Unassembled WGS sequence"/>
</dbReference>
<evidence type="ECO:0000259" key="12">
    <source>
        <dbReference type="Pfam" id="PF00171"/>
    </source>
</evidence>
<feature type="active site" evidence="10">
    <location>
        <position position="248"/>
    </location>
</feature>
<dbReference type="PROSITE" id="PS00687">
    <property type="entry name" value="ALDEHYDE_DEHYDR_GLU"/>
    <property type="match status" value="1"/>
</dbReference>
<comment type="catalytic activity">
    <reaction evidence="7">
        <text>betaine aldehyde + NADP(+) + H2O = glycine betaine + NADPH + 2 H(+)</text>
        <dbReference type="Rhea" id="RHEA:30067"/>
        <dbReference type="ChEBI" id="CHEBI:15377"/>
        <dbReference type="ChEBI" id="CHEBI:15378"/>
        <dbReference type="ChEBI" id="CHEBI:15710"/>
        <dbReference type="ChEBI" id="CHEBI:17750"/>
        <dbReference type="ChEBI" id="CHEBI:57783"/>
        <dbReference type="ChEBI" id="CHEBI:58349"/>
    </reaction>
    <physiologicalReaction direction="left-to-right" evidence="7">
        <dbReference type="Rhea" id="RHEA:30068"/>
    </physiologicalReaction>
</comment>
<dbReference type="PANTHER" id="PTHR11699">
    <property type="entry name" value="ALDEHYDE DEHYDROGENASE-RELATED"/>
    <property type="match status" value="1"/>
</dbReference>
<evidence type="ECO:0000256" key="7">
    <source>
        <dbReference type="ARBA" id="ARBA00051919"/>
    </source>
</evidence>
<evidence type="ECO:0000313" key="13">
    <source>
        <dbReference type="EMBL" id="MBA6097058.1"/>
    </source>
</evidence>
<keyword evidence="4 11" id="KW-0560">Oxidoreductase</keyword>
<evidence type="ECO:0000256" key="2">
    <source>
        <dbReference type="ARBA" id="ARBA00022723"/>
    </source>
</evidence>
<sequence length="489" mass="51959">MHRTIGQFIDGRQVYASGCSTFDSINPANGQLLATVEQASAGQVDDAVLSASAAQREWVKLPVAERTAIMLDAAKLILLRNDELAQLETLDTGKPIFDTSRVDIKGGVAVMRYFAGLMAAIEGRQSPVGETAFTYTRREPLGVVAGVGAWNYPLQIAMWKLAPALAAGNAMVFKPSELTPLSTLRLAELLVEAGVPAGLFNVLQGNQAVGKVLSEHPGIAKISFTGSVATGMKVMASAAGTLKKVTMELGGKSPLIILPDADIERAADIAVMANFFSSGQVCTSGTRVFVHRAIQARLQRAILKRVENIAIGDPSDPRTRFGPLVSQAHREKVLAYIQSGRDAGATLLCGGHLPAGQAFAAGSYLLPTVFTDCSDDMQIVQEEIFGPVMSLLTFDSEQEVIGRANASVLGLAGGVVTQNIFQAHRIVHALETGICWVNTWGQVPPQMPVSGSKLSGIGQENGIEALFEHTRTKSVFIELGSYQSVFPPC</sequence>
<dbReference type="GO" id="GO:0046872">
    <property type="term" value="F:metal ion binding"/>
    <property type="evidence" value="ECO:0007669"/>
    <property type="project" value="UniProtKB-KW"/>
</dbReference>
<evidence type="ECO:0000256" key="3">
    <source>
        <dbReference type="ARBA" id="ARBA00022958"/>
    </source>
</evidence>
<dbReference type="EMBL" id="JACGCX010000003">
    <property type="protein sequence ID" value="MBA6097058.1"/>
    <property type="molecule type" value="Genomic_DNA"/>
</dbReference>
<keyword evidence="5" id="KW-0520">NAD</keyword>
<evidence type="ECO:0000256" key="1">
    <source>
        <dbReference type="ARBA" id="ARBA00009986"/>
    </source>
</evidence>
<evidence type="ECO:0000256" key="8">
    <source>
        <dbReference type="ARBA" id="ARBA00052192"/>
    </source>
</evidence>
<organism evidence="13 14">
    <name type="scientific">Pseudomonas juntendi</name>
    <dbReference type="NCBI Taxonomy" id="2666183"/>
    <lineage>
        <taxon>Bacteria</taxon>
        <taxon>Pseudomonadati</taxon>
        <taxon>Pseudomonadota</taxon>
        <taxon>Gammaproteobacteria</taxon>
        <taxon>Pseudomonadales</taxon>
        <taxon>Pseudomonadaceae</taxon>
        <taxon>Pseudomonas</taxon>
    </lineage>
</organism>
<dbReference type="AlphaFoldDB" id="A0A7W2KEI5"/>
<evidence type="ECO:0000256" key="9">
    <source>
        <dbReference type="ARBA" id="ARBA00065931"/>
    </source>
</evidence>
<keyword evidence="6" id="KW-0558">Oxidation</keyword>
<evidence type="ECO:0000256" key="5">
    <source>
        <dbReference type="ARBA" id="ARBA00023027"/>
    </source>
</evidence>
<protein>
    <submittedName>
        <fullName evidence="13">Betaine-aldehyde dehydrogenase</fullName>
        <ecNumber evidence="13">1.2.1.8</ecNumber>
    </submittedName>
</protein>
<name>A0A7W2KEI5_9PSED</name>
<keyword evidence="2" id="KW-0479">Metal-binding</keyword>
<dbReference type="FunFam" id="3.40.605.10:FF:000007">
    <property type="entry name" value="NAD/NADP-dependent betaine aldehyde dehydrogenase"/>
    <property type="match status" value="1"/>
</dbReference>
<dbReference type="InterPro" id="IPR029510">
    <property type="entry name" value="Ald_DH_CS_GLU"/>
</dbReference>
<evidence type="ECO:0000313" key="14">
    <source>
        <dbReference type="Proteomes" id="UP000545074"/>
    </source>
</evidence>
<accession>A0A7W2KEI5</accession>
<evidence type="ECO:0000256" key="6">
    <source>
        <dbReference type="ARBA" id="ARBA00023097"/>
    </source>
</evidence>
<dbReference type="InterPro" id="IPR016161">
    <property type="entry name" value="Ald_DH/histidinol_DH"/>
</dbReference>
<dbReference type="Pfam" id="PF00171">
    <property type="entry name" value="Aldedh"/>
    <property type="match status" value="1"/>
</dbReference>